<dbReference type="Proteomes" id="UP000830768">
    <property type="component" value="Chromosome 11"/>
</dbReference>
<reference evidence="1" key="1">
    <citation type="submission" date="2021-11" db="EMBL/GenBank/DDBJ databases">
        <title>Fusarium solani-melongenae Genome sequencing and assembly.</title>
        <authorList>
            <person name="Xie S."/>
            <person name="Huang L."/>
            <person name="Zhang X."/>
        </authorList>
    </citation>
    <scope>NUCLEOTIDE SEQUENCE</scope>
    <source>
        <strain evidence="1">CRI 24-3</strain>
    </source>
</reference>
<protein>
    <submittedName>
        <fullName evidence="1">Uncharacterized protein</fullName>
    </submittedName>
</protein>
<proteinExistence type="predicted"/>
<name>A0ACD3ZP11_FUSSC</name>
<dbReference type="EMBL" id="CP090039">
    <property type="protein sequence ID" value="UPL02577.1"/>
    <property type="molecule type" value="Genomic_DNA"/>
</dbReference>
<evidence type="ECO:0000313" key="1">
    <source>
        <dbReference type="EMBL" id="UPL02577.1"/>
    </source>
</evidence>
<sequence length="118" mass="12997">MKLKYLERNYIIPPFPSRFWIIIKHNCNHQKHTRPSLPTITTKTITTPTIIPMLPIVNATAPVGTKVLPVVLAVGGVTVAGGLARSQQRINQFNQAQNKTLAAPDAKFVNVVLESIFA</sequence>
<accession>A0ACD3ZP11</accession>
<keyword evidence="2" id="KW-1185">Reference proteome</keyword>
<organism evidence="1 2">
    <name type="scientific">Fusarium solani subsp. cucurbitae</name>
    <name type="common">Neocosmosporum cucurbitae</name>
    <dbReference type="NCBI Taxonomy" id="2747967"/>
    <lineage>
        <taxon>Eukaryota</taxon>
        <taxon>Fungi</taxon>
        <taxon>Dikarya</taxon>
        <taxon>Ascomycota</taxon>
        <taxon>Pezizomycotina</taxon>
        <taxon>Sordariomycetes</taxon>
        <taxon>Hypocreomycetidae</taxon>
        <taxon>Hypocreales</taxon>
        <taxon>Nectriaceae</taxon>
        <taxon>Fusarium</taxon>
        <taxon>Fusarium solani species complex</taxon>
    </lineage>
</organism>
<gene>
    <name evidence="1" type="ORF">LCI18_013511</name>
</gene>
<evidence type="ECO:0000313" key="2">
    <source>
        <dbReference type="Proteomes" id="UP000830768"/>
    </source>
</evidence>